<dbReference type="EMBL" id="CR378666">
    <property type="protein sequence ID" value="CAG19582.1"/>
    <property type="molecule type" value="Genomic_DNA"/>
</dbReference>
<sequence>MHEITLIPHNLLVGAGEIEVEALCYMIMYRHLNRVQRMNAMKAIHSVRKKALVGMIITRVLDTTYVNPQWGIWSLSNAELKADLKFHSQLSSVASVVGIGASVQSGKELLGKILQNKAMKRANWITLVIWGAIYFNIREQAKAQRELDNRSTLITSKYY</sequence>
<proteinExistence type="predicted"/>
<gene>
    <name evidence="1" type="ordered locus">PBPRA1171</name>
</gene>
<evidence type="ECO:0000313" key="2">
    <source>
        <dbReference type="Proteomes" id="UP000000593"/>
    </source>
</evidence>
<dbReference type="Proteomes" id="UP000000593">
    <property type="component" value="Chromosome 1"/>
</dbReference>
<evidence type="ECO:0000313" key="1">
    <source>
        <dbReference type="EMBL" id="CAG19582.1"/>
    </source>
</evidence>
<name>Q6LSZ4_PHOPR</name>
<dbReference type="HOGENOM" id="CLU_127088_0_0_6"/>
<accession>Q6LSZ4</accession>
<dbReference type="AlphaFoldDB" id="Q6LSZ4"/>
<organism evidence="1 2">
    <name type="scientific">Photobacterium profundum (strain SS9)</name>
    <dbReference type="NCBI Taxonomy" id="298386"/>
    <lineage>
        <taxon>Bacteria</taxon>
        <taxon>Pseudomonadati</taxon>
        <taxon>Pseudomonadota</taxon>
        <taxon>Gammaproteobacteria</taxon>
        <taxon>Vibrionales</taxon>
        <taxon>Vibrionaceae</taxon>
        <taxon>Photobacterium</taxon>
    </lineage>
</organism>
<protein>
    <submittedName>
        <fullName evidence="1">Uncharacterized protein</fullName>
    </submittedName>
</protein>
<dbReference type="eggNOG" id="ENOG5033YTY">
    <property type="taxonomic scope" value="Bacteria"/>
</dbReference>
<keyword evidence="2" id="KW-1185">Reference proteome</keyword>
<reference evidence="2" key="1">
    <citation type="journal article" date="2005" name="Science">
        <title>Life at depth: Photobacterium profundum genome sequence and expression analysis.</title>
        <authorList>
            <person name="Vezzi A."/>
            <person name="Campanaro S."/>
            <person name="D'Angelo M."/>
            <person name="Simonato F."/>
            <person name="Vitulo N."/>
            <person name="Lauro F.M."/>
            <person name="Cestaro A."/>
            <person name="Malacrida G."/>
            <person name="Simionati B."/>
            <person name="Cannata N."/>
            <person name="Romualdi C."/>
            <person name="Bartlett D.H."/>
            <person name="Valle G."/>
        </authorList>
    </citation>
    <scope>NUCLEOTIDE SEQUENCE [LARGE SCALE GENOMIC DNA]</scope>
    <source>
        <strain evidence="2">ATCC BAA-1253 / SS9</strain>
    </source>
</reference>
<dbReference type="KEGG" id="ppr:PBPRA1171"/>